<evidence type="ECO:0000256" key="7">
    <source>
        <dbReference type="ARBA" id="ARBA00023180"/>
    </source>
</evidence>
<evidence type="ECO:0000256" key="2">
    <source>
        <dbReference type="ARBA" id="ARBA00022553"/>
    </source>
</evidence>
<dbReference type="SUPFAM" id="SSF56112">
    <property type="entry name" value="Protein kinase-like (PK-like)"/>
    <property type="match status" value="1"/>
</dbReference>
<dbReference type="Proteomes" id="UP000636709">
    <property type="component" value="Unassembled WGS sequence"/>
</dbReference>
<dbReference type="InterPro" id="IPR021720">
    <property type="entry name" value="Malectin_dom"/>
</dbReference>
<dbReference type="InterPro" id="IPR011009">
    <property type="entry name" value="Kinase-like_dom_sf"/>
</dbReference>
<evidence type="ECO:0000256" key="4">
    <source>
        <dbReference type="ARBA" id="ARBA00022729"/>
    </source>
</evidence>
<comment type="caution">
    <text evidence="9">The sequence shown here is derived from an EMBL/GenBank/DDBJ whole genome shotgun (WGS) entry which is preliminary data.</text>
</comment>
<keyword evidence="7" id="KW-0325">Glycoprotein</keyword>
<dbReference type="OrthoDB" id="661987at2759"/>
<dbReference type="EMBL" id="JACEFO010000097">
    <property type="protein sequence ID" value="KAF8781274.1"/>
    <property type="molecule type" value="Genomic_DNA"/>
</dbReference>
<gene>
    <name evidence="9" type="ORF">HU200_000635</name>
</gene>
<sequence length="413" mass="46472">MRNLVESFSPEMDSLNSVQPCLKRNFPCVASNGQCELILRVASQLVLKFSSCFSNEVALNNHWHFFTDQSSMHINCGDKEAIIERTKYEADMTPKGASLLYVSPGSNWAFSSTENFMDDNITDDDYIATSTSKLVMPNSELYKKVRLSPLYLTYYGLCMFSGSYTVNLHFAEIVFTNDNTFSSLGKRRFNVFMQGRMVLEDFDIEQSSGAVGTPVIKTFQTYVTNHTLEIQFYWAGRGTRSIPYRGSYGPLISAISRIHDNLTDKADVYSFGIFALEIVSGKSNTNYRPKEDFVHLLDWACVLHERSSPGIGDPDLGINYSIEEAFLILNVAMLCTTAAPTLRPKMSKVVSLLEGRTTLQPLLSDFSLVANSLSLSDVRKNWQTLRESQNLPGQALCNDNNDDQNQPYIYMVP</sequence>
<keyword evidence="3" id="KW-0808">Transferase</keyword>
<dbReference type="Gene3D" id="2.60.120.430">
    <property type="entry name" value="Galactose-binding lectin"/>
    <property type="match status" value="1"/>
</dbReference>
<evidence type="ECO:0000256" key="3">
    <source>
        <dbReference type="ARBA" id="ARBA00022679"/>
    </source>
</evidence>
<evidence type="ECO:0000259" key="8">
    <source>
        <dbReference type="Pfam" id="PF11721"/>
    </source>
</evidence>
<dbReference type="GO" id="GO:0005524">
    <property type="term" value="F:ATP binding"/>
    <property type="evidence" value="ECO:0007669"/>
    <property type="project" value="UniProtKB-KW"/>
</dbReference>
<feature type="domain" description="Malectin" evidence="8">
    <location>
        <begin position="71"/>
        <end position="255"/>
    </location>
</feature>
<evidence type="ECO:0000313" key="10">
    <source>
        <dbReference type="Proteomes" id="UP000636709"/>
    </source>
</evidence>
<organism evidence="9 10">
    <name type="scientific">Digitaria exilis</name>
    <dbReference type="NCBI Taxonomy" id="1010633"/>
    <lineage>
        <taxon>Eukaryota</taxon>
        <taxon>Viridiplantae</taxon>
        <taxon>Streptophyta</taxon>
        <taxon>Embryophyta</taxon>
        <taxon>Tracheophyta</taxon>
        <taxon>Spermatophyta</taxon>
        <taxon>Magnoliopsida</taxon>
        <taxon>Liliopsida</taxon>
        <taxon>Poales</taxon>
        <taxon>Poaceae</taxon>
        <taxon>PACMAD clade</taxon>
        <taxon>Panicoideae</taxon>
        <taxon>Panicodae</taxon>
        <taxon>Paniceae</taxon>
        <taxon>Anthephorinae</taxon>
        <taxon>Digitaria</taxon>
    </lineage>
</organism>
<keyword evidence="5" id="KW-0547">Nucleotide-binding</keyword>
<keyword evidence="6" id="KW-0067">ATP-binding</keyword>
<protein>
    <recommendedName>
        <fullName evidence="1">non-specific serine/threonine protein kinase</fullName>
        <ecNumber evidence="1">2.7.11.1</ecNumber>
    </recommendedName>
</protein>
<name>A0A835G2P9_9POAL</name>
<evidence type="ECO:0000256" key="1">
    <source>
        <dbReference type="ARBA" id="ARBA00012513"/>
    </source>
</evidence>
<dbReference type="EC" id="2.7.11.1" evidence="1"/>
<keyword evidence="2" id="KW-0597">Phosphoprotein</keyword>
<accession>A0A835G2P9</accession>
<evidence type="ECO:0000256" key="6">
    <source>
        <dbReference type="ARBA" id="ARBA00022840"/>
    </source>
</evidence>
<dbReference type="PANTHER" id="PTHR48006">
    <property type="entry name" value="LEUCINE-RICH REPEAT-CONTAINING PROTEIN DDB_G0281931-RELATED"/>
    <property type="match status" value="1"/>
</dbReference>
<dbReference type="GO" id="GO:0004674">
    <property type="term" value="F:protein serine/threonine kinase activity"/>
    <property type="evidence" value="ECO:0007669"/>
    <property type="project" value="UniProtKB-EC"/>
</dbReference>
<dbReference type="Pfam" id="PF11721">
    <property type="entry name" value="Malectin"/>
    <property type="match status" value="1"/>
</dbReference>
<keyword evidence="4" id="KW-0732">Signal</keyword>
<reference evidence="9" key="1">
    <citation type="submission" date="2020-07" db="EMBL/GenBank/DDBJ databases">
        <title>Genome sequence and genetic diversity analysis of an under-domesticated orphan crop, white fonio (Digitaria exilis).</title>
        <authorList>
            <person name="Bennetzen J.L."/>
            <person name="Chen S."/>
            <person name="Ma X."/>
            <person name="Wang X."/>
            <person name="Yssel A.E.J."/>
            <person name="Chaluvadi S.R."/>
            <person name="Johnson M."/>
            <person name="Gangashetty P."/>
            <person name="Hamidou F."/>
            <person name="Sanogo M.D."/>
            <person name="Zwaenepoel A."/>
            <person name="Wallace J."/>
            <person name="Van De Peer Y."/>
            <person name="Van Deynze A."/>
        </authorList>
    </citation>
    <scope>NUCLEOTIDE SEQUENCE</scope>
    <source>
        <tissue evidence="9">Leaves</tissue>
    </source>
</reference>
<keyword evidence="10" id="KW-1185">Reference proteome</keyword>
<dbReference type="InterPro" id="IPR051824">
    <property type="entry name" value="LRR_Rcpt-Like_S/T_Kinase"/>
</dbReference>
<proteinExistence type="predicted"/>
<evidence type="ECO:0000313" key="9">
    <source>
        <dbReference type="EMBL" id="KAF8781274.1"/>
    </source>
</evidence>
<dbReference type="FunFam" id="2.60.120.430:FF:000004">
    <property type="entry name" value="Putative leucine-rich repeat receptor-like serine/threonine-protein kinase"/>
    <property type="match status" value="1"/>
</dbReference>
<dbReference type="Gene3D" id="1.10.510.10">
    <property type="entry name" value="Transferase(Phosphotransferase) domain 1"/>
    <property type="match status" value="1"/>
</dbReference>
<dbReference type="PANTHER" id="PTHR48006:SF68">
    <property type="entry name" value="PROTEIN KINASE DOMAIN-CONTAINING PROTEIN"/>
    <property type="match status" value="1"/>
</dbReference>
<dbReference type="AlphaFoldDB" id="A0A835G2P9"/>
<evidence type="ECO:0000256" key="5">
    <source>
        <dbReference type="ARBA" id="ARBA00022741"/>
    </source>
</evidence>